<organism evidence="2 3">
    <name type="scientific">Lunasporangiospora selenospora</name>
    <dbReference type="NCBI Taxonomy" id="979761"/>
    <lineage>
        <taxon>Eukaryota</taxon>
        <taxon>Fungi</taxon>
        <taxon>Fungi incertae sedis</taxon>
        <taxon>Mucoromycota</taxon>
        <taxon>Mortierellomycotina</taxon>
        <taxon>Mortierellomycetes</taxon>
        <taxon>Mortierellales</taxon>
        <taxon>Mortierellaceae</taxon>
        <taxon>Lunasporangiospora</taxon>
    </lineage>
</organism>
<evidence type="ECO:0000313" key="2">
    <source>
        <dbReference type="EMBL" id="KAF9583040.1"/>
    </source>
</evidence>
<reference evidence="2" key="1">
    <citation type="journal article" date="2020" name="Fungal Divers.">
        <title>Resolving the Mortierellaceae phylogeny through synthesis of multi-gene phylogenetics and phylogenomics.</title>
        <authorList>
            <person name="Vandepol N."/>
            <person name="Liber J."/>
            <person name="Desiro A."/>
            <person name="Na H."/>
            <person name="Kennedy M."/>
            <person name="Barry K."/>
            <person name="Grigoriev I.V."/>
            <person name="Miller A.N."/>
            <person name="O'Donnell K."/>
            <person name="Stajich J.E."/>
            <person name="Bonito G."/>
        </authorList>
    </citation>
    <scope>NUCLEOTIDE SEQUENCE</scope>
    <source>
        <strain evidence="2">KOD1015</strain>
    </source>
</reference>
<evidence type="ECO:0000256" key="1">
    <source>
        <dbReference type="SAM" id="MobiDB-lite"/>
    </source>
</evidence>
<protein>
    <submittedName>
        <fullName evidence="2">Uncharacterized protein</fullName>
    </submittedName>
</protein>
<keyword evidence="3" id="KW-1185">Reference proteome</keyword>
<dbReference type="EMBL" id="JAABOA010000832">
    <property type="protein sequence ID" value="KAF9583040.1"/>
    <property type="molecule type" value="Genomic_DNA"/>
</dbReference>
<proteinExistence type="predicted"/>
<dbReference type="OrthoDB" id="2434201at2759"/>
<accession>A0A9P6FYK4</accession>
<evidence type="ECO:0000313" key="3">
    <source>
        <dbReference type="Proteomes" id="UP000780801"/>
    </source>
</evidence>
<gene>
    <name evidence="2" type="ORF">BGW38_010370</name>
</gene>
<sequence length="369" mass="41836">MKNAEHITWAMKKCSAEHVSIAAFAIAFDYYDRQTAELNYRTLINNPELSQARRRRLLANLTTFNVNRANGFWAKRATIAQADVFAMKAAAVSMEVGLHQSKVICQKYLPPHGADTPDEDEAQHGTETEAESVEEDENGEEEAEAEAEEEEDGDEDENEDEVEDEDEDGNENEDEGTYFSYQEMSNLQANIAQAQHPECTWKSGDECIACQFQHYQKECLQALQDRLLKKSEIADVMAILGVFAPFLPSERMRECFGLSVLRDLAQSPELPEPNIDDSAVIRAVRLRINLKREEASETLRPLERTARMLFENLLETLPEQPDRSIAEFTFTANCVAPVLNGILNTAGETERLIRTEIRRLKARSPRHHS</sequence>
<name>A0A9P6FYK4_9FUNG</name>
<dbReference type="Proteomes" id="UP000780801">
    <property type="component" value="Unassembled WGS sequence"/>
</dbReference>
<dbReference type="AlphaFoldDB" id="A0A9P6FYK4"/>
<feature type="compositionally biased region" description="Acidic residues" evidence="1">
    <location>
        <begin position="128"/>
        <end position="175"/>
    </location>
</feature>
<comment type="caution">
    <text evidence="2">The sequence shown here is derived from an EMBL/GenBank/DDBJ whole genome shotgun (WGS) entry which is preliminary data.</text>
</comment>
<feature type="region of interest" description="Disordered" evidence="1">
    <location>
        <begin position="109"/>
        <end position="175"/>
    </location>
</feature>